<dbReference type="Proteomes" id="UP000316095">
    <property type="component" value="Unassembled WGS sequence"/>
</dbReference>
<dbReference type="InterPro" id="IPR050595">
    <property type="entry name" value="Bact_response_regulator"/>
</dbReference>
<dbReference type="Gene3D" id="3.40.50.2300">
    <property type="match status" value="1"/>
</dbReference>
<name>A0A5C5XC82_9PLAN</name>
<feature type="domain" description="Response regulatory" evidence="3">
    <location>
        <begin position="2"/>
        <end position="115"/>
    </location>
</feature>
<keyword evidence="1 2" id="KW-0597">Phosphoprotein</keyword>
<dbReference type="Pfam" id="PF00072">
    <property type="entry name" value="Response_reg"/>
    <property type="match status" value="1"/>
</dbReference>
<keyword evidence="5" id="KW-1185">Reference proteome</keyword>
<evidence type="ECO:0000313" key="5">
    <source>
        <dbReference type="Proteomes" id="UP000316095"/>
    </source>
</evidence>
<dbReference type="PANTHER" id="PTHR44591">
    <property type="entry name" value="STRESS RESPONSE REGULATOR PROTEIN 1"/>
    <property type="match status" value="1"/>
</dbReference>
<dbReference type="GO" id="GO:0000160">
    <property type="term" value="P:phosphorelay signal transduction system"/>
    <property type="evidence" value="ECO:0007669"/>
    <property type="project" value="InterPro"/>
</dbReference>
<dbReference type="EMBL" id="SJPG01000001">
    <property type="protein sequence ID" value="TWT60051.1"/>
    <property type="molecule type" value="Genomic_DNA"/>
</dbReference>
<evidence type="ECO:0000256" key="2">
    <source>
        <dbReference type="PROSITE-ProRule" id="PRU00169"/>
    </source>
</evidence>
<evidence type="ECO:0000259" key="3">
    <source>
        <dbReference type="PROSITE" id="PS50110"/>
    </source>
</evidence>
<dbReference type="RefSeq" id="WP_146502215.1">
    <property type="nucleotide sequence ID" value="NZ_SJPG01000001.1"/>
</dbReference>
<reference evidence="4 5" key="1">
    <citation type="submission" date="2019-02" db="EMBL/GenBank/DDBJ databases">
        <title>Deep-cultivation of Planctomycetes and their phenomic and genomic characterization uncovers novel biology.</title>
        <authorList>
            <person name="Wiegand S."/>
            <person name="Jogler M."/>
            <person name="Boedeker C."/>
            <person name="Pinto D."/>
            <person name="Vollmers J."/>
            <person name="Rivas-Marin E."/>
            <person name="Kohn T."/>
            <person name="Peeters S.H."/>
            <person name="Heuer A."/>
            <person name="Rast P."/>
            <person name="Oberbeckmann S."/>
            <person name="Bunk B."/>
            <person name="Jeske O."/>
            <person name="Meyerdierks A."/>
            <person name="Storesund J.E."/>
            <person name="Kallscheuer N."/>
            <person name="Luecker S."/>
            <person name="Lage O.M."/>
            <person name="Pohl T."/>
            <person name="Merkel B.J."/>
            <person name="Hornburger P."/>
            <person name="Mueller R.-W."/>
            <person name="Bruemmer F."/>
            <person name="Labrenz M."/>
            <person name="Spormann A.M."/>
            <person name="Op Den Camp H."/>
            <person name="Overmann J."/>
            <person name="Amann R."/>
            <person name="Jetten M.S.M."/>
            <person name="Mascher T."/>
            <person name="Medema M.H."/>
            <person name="Devos D.P."/>
            <person name="Kaster A.-K."/>
            <person name="Ovreas L."/>
            <person name="Rohde M."/>
            <person name="Galperin M.Y."/>
            <person name="Jogler C."/>
        </authorList>
    </citation>
    <scope>NUCLEOTIDE SEQUENCE [LARGE SCALE GENOMIC DNA]</scope>
    <source>
        <strain evidence="4 5">Pan54</strain>
    </source>
</reference>
<sequence length="115" mass="13202">MKIVVADDEPDMREYFLRMLTHLGHEVLAIAKDGEELVRICQLESPDLIITDLNMPVMNGDKAIELIWDKMKIPVVIVSAFQCPEDLLLNTPHPPLRYLNKPINRIQLKEVLDSI</sequence>
<evidence type="ECO:0000256" key="1">
    <source>
        <dbReference type="ARBA" id="ARBA00022553"/>
    </source>
</evidence>
<dbReference type="PROSITE" id="PS50110">
    <property type="entry name" value="RESPONSE_REGULATORY"/>
    <property type="match status" value="1"/>
</dbReference>
<dbReference type="InterPro" id="IPR011006">
    <property type="entry name" value="CheY-like_superfamily"/>
</dbReference>
<gene>
    <name evidence="4" type="primary">pdtaR</name>
    <name evidence="4" type="ORF">Pan54_07630</name>
</gene>
<dbReference type="SMART" id="SM00448">
    <property type="entry name" value="REC"/>
    <property type="match status" value="1"/>
</dbReference>
<protein>
    <submittedName>
        <fullName evidence="4">Putative transcriptional regulatory protein pdtaR</fullName>
    </submittedName>
</protein>
<proteinExistence type="predicted"/>
<dbReference type="SUPFAM" id="SSF52172">
    <property type="entry name" value="CheY-like"/>
    <property type="match status" value="1"/>
</dbReference>
<dbReference type="AlphaFoldDB" id="A0A5C5XC82"/>
<dbReference type="PANTHER" id="PTHR44591:SF23">
    <property type="entry name" value="CHEY SUBFAMILY"/>
    <property type="match status" value="1"/>
</dbReference>
<comment type="caution">
    <text evidence="4">The sequence shown here is derived from an EMBL/GenBank/DDBJ whole genome shotgun (WGS) entry which is preliminary data.</text>
</comment>
<dbReference type="CDD" id="cd17546">
    <property type="entry name" value="REC_hyHK_CKI1_RcsC-like"/>
    <property type="match status" value="1"/>
</dbReference>
<dbReference type="InterPro" id="IPR001789">
    <property type="entry name" value="Sig_transdc_resp-reg_receiver"/>
</dbReference>
<evidence type="ECO:0000313" key="4">
    <source>
        <dbReference type="EMBL" id="TWT60051.1"/>
    </source>
</evidence>
<organism evidence="4 5">
    <name type="scientific">Rubinisphaera italica</name>
    <dbReference type="NCBI Taxonomy" id="2527969"/>
    <lineage>
        <taxon>Bacteria</taxon>
        <taxon>Pseudomonadati</taxon>
        <taxon>Planctomycetota</taxon>
        <taxon>Planctomycetia</taxon>
        <taxon>Planctomycetales</taxon>
        <taxon>Planctomycetaceae</taxon>
        <taxon>Rubinisphaera</taxon>
    </lineage>
</organism>
<feature type="modified residue" description="4-aspartylphosphate" evidence="2">
    <location>
        <position position="52"/>
    </location>
</feature>
<accession>A0A5C5XC82</accession>
<dbReference type="OrthoDB" id="9779069at2"/>